<reference evidence="2 3" key="1">
    <citation type="submission" date="2014-06" db="EMBL/GenBank/DDBJ databases">
        <title>Whole Genome Sequences of Three Symbiotic Endozoicomonas Bacteria.</title>
        <authorList>
            <person name="Neave M.J."/>
            <person name="Apprill A."/>
            <person name="Voolstra C.R."/>
        </authorList>
    </citation>
    <scope>NUCLEOTIDE SEQUENCE [LARGE SCALE GENOMIC DNA]</scope>
    <source>
        <strain evidence="2 3">DSM 22380</strain>
    </source>
</reference>
<feature type="coiled-coil region" evidence="1">
    <location>
        <begin position="293"/>
        <end position="324"/>
    </location>
</feature>
<dbReference type="EMBL" id="JOJP01000001">
    <property type="protein sequence ID" value="KEI70688.1"/>
    <property type="molecule type" value="Genomic_DNA"/>
</dbReference>
<name>A0A081K962_9GAMM</name>
<accession>A0A081K962</accession>
<evidence type="ECO:0000313" key="3">
    <source>
        <dbReference type="Proteomes" id="UP000027997"/>
    </source>
</evidence>
<proteinExistence type="predicted"/>
<sequence>MYFTKPASVQFKPATDAEISMKPLCTSCGVNEGDGFSRKIRLWDGRIAGRFYHVDCAENMCSEQLDISKRKVKEMEENGRTLAARNSEFFKGERVVEGGIEVHIDTRRTYHSHQAIEIGLVAQKRLHWSGQVYAEPMQSQVEMYHRLLDEVAYLKVDRADIEEINFWMKKLEEGPESLEVLDNLFNCAKSIYSVNSGNLKLRTLCLKTFQLVGSFYCEKSRCFPDRYASSAVEAFTFCMRDWHLMQEDYKEQVEKRKFDLEYPVHKEVASFVGSDKERFQLYKRLEQGITVVLENLEKEQKSNRERLVDEKNKIAESYAELKRLEIYGTHLKEIVHFLRIVREGNAKADNYLSLGDLSRNIEGFVKVSEHARALYGAAQFEIGKFYVVQAKHHPDMYLGKVMEVCRACKCVGLEGIHDNLLEALENVGLELTEEVWREVTQKKKIEYKFDEIIGCTDPHELKQCRGNLKLVAQLLESVRGGEETPENYSSLVGLVRRIEGFVKKNEHIKELYVAAQLAVGEYYLEQSRLHPDLPPSIYLDKAVEGLKACKRLGVEGVEDLWRDANALKP</sequence>
<organism evidence="2 3">
    <name type="scientific">Endozoicomonas elysicola</name>
    <dbReference type="NCBI Taxonomy" id="305900"/>
    <lineage>
        <taxon>Bacteria</taxon>
        <taxon>Pseudomonadati</taxon>
        <taxon>Pseudomonadota</taxon>
        <taxon>Gammaproteobacteria</taxon>
        <taxon>Oceanospirillales</taxon>
        <taxon>Endozoicomonadaceae</taxon>
        <taxon>Endozoicomonas</taxon>
    </lineage>
</organism>
<keyword evidence="3" id="KW-1185">Reference proteome</keyword>
<comment type="caution">
    <text evidence="2">The sequence shown here is derived from an EMBL/GenBank/DDBJ whole genome shotgun (WGS) entry which is preliminary data.</text>
</comment>
<protein>
    <submittedName>
        <fullName evidence="2">Uncharacterized protein</fullName>
    </submittedName>
</protein>
<evidence type="ECO:0000313" key="2">
    <source>
        <dbReference type="EMBL" id="KEI70688.1"/>
    </source>
</evidence>
<gene>
    <name evidence="2" type="ORF">GV64_08000</name>
</gene>
<keyword evidence="1" id="KW-0175">Coiled coil</keyword>
<dbReference type="Proteomes" id="UP000027997">
    <property type="component" value="Unassembled WGS sequence"/>
</dbReference>
<evidence type="ECO:0000256" key="1">
    <source>
        <dbReference type="SAM" id="Coils"/>
    </source>
</evidence>
<dbReference type="AlphaFoldDB" id="A0A081K962"/>